<name>A0A9N9GC72_9GLOM</name>
<dbReference type="InterPro" id="IPR036640">
    <property type="entry name" value="ABC1_TM_sf"/>
</dbReference>
<keyword evidence="6" id="KW-1185">Reference proteome</keyword>
<keyword evidence="3 4" id="KW-0472">Membrane</keyword>
<protein>
    <submittedName>
        <fullName evidence="5">1902_t:CDS:1</fullName>
    </submittedName>
</protein>
<gene>
    <name evidence="5" type="ORF">ALEPTO_LOCUS7755</name>
</gene>
<evidence type="ECO:0000313" key="5">
    <source>
        <dbReference type="EMBL" id="CAG8592168.1"/>
    </source>
</evidence>
<dbReference type="Proteomes" id="UP000789508">
    <property type="component" value="Unassembled WGS sequence"/>
</dbReference>
<evidence type="ECO:0000256" key="3">
    <source>
        <dbReference type="ARBA" id="ARBA00023136"/>
    </source>
</evidence>
<evidence type="ECO:0000256" key="4">
    <source>
        <dbReference type="SAM" id="Phobius"/>
    </source>
</evidence>
<dbReference type="SUPFAM" id="SSF90123">
    <property type="entry name" value="ABC transporter transmembrane region"/>
    <property type="match status" value="1"/>
</dbReference>
<dbReference type="EMBL" id="CAJVPS010003621">
    <property type="protein sequence ID" value="CAG8592168.1"/>
    <property type="molecule type" value="Genomic_DNA"/>
</dbReference>
<feature type="non-terminal residue" evidence="5">
    <location>
        <position position="1"/>
    </location>
</feature>
<organism evidence="5 6">
    <name type="scientific">Ambispora leptoticha</name>
    <dbReference type="NCBI Taxonomy" id="144679"/>
    <lineage>
        <taxon>Eukaryota</taxon>
        <taxon>Fungi</taxon>
        <taxon>Fungi incertae sedis</taxon>
        <taxon>Mucoromycota</taxon>
        <taxon>Glomeromycotina</taxon>
        <taxon>Glomeromycetes</taxon>
        <taxon>Archaeosporales</taxon>
        <taxon>Ambisporaceae</taxon>
        <taxon>Ambispora</taxon>
    </lineage>
</organism>
<dbReference type="GO" id="GO:0005524">
    <property type="term" value="F:ATP binding"/>
    <property type="evidence" value="ECO:0007669"/>
    <property type="project" value="InterPro"/>
</dbReference>
<evidence type="ECO:0000256" key="1">
    <source>
        <dbReference type="ARBA" id="ARBA00022692"/>
    </source>
</evidence>
<dbReference type="OrthoDB" id="2438848at2759"/>
<keyword evidence="2 4" id="KW-1133">Transmembrane helix</keyword>
<reference evidence="5" key="1">
    <citation type="submission" date="2021-06" db="EMBL/GenBank/DDBJ databases">
        <authorList>
            <person name="Kallberg Y."/>
            <person name="Tangrot J."/>
            <person name="Rosling A."/>
        </authorList>
    </citation>
    <scope>NUCLEOTIDE SEQUENCE</scope>
    <source>
        <strain evidence="5">FL130A</strain>
    </source>
</reference>
<evidence type="ECO:0000313" key="6">
    <source>
        <dbReference type="Proteomes" id="UP000789508"/>
    </source>
</evidence>
<accession>A0A9N9GC72</accession>
<evidence type="ECO:0000256" key="2">
    <source>
        <dbReference type="ARBA" id="ARBA00022989"/>
    </source>
</evidence>
<feature type="transmembrane region" description="Helical" evidence="4">
    <location>
        <begin position="90"/>
        <end position="106"/>
    </location>
</feature>
<feature type="transmembrane region" description="Helical" evidence="4">
    <location>
        <begin position="118"/>
        <end position="138"/>
    </location>
</feature>
<sequence length="239" mass="27634">IIGKMVEDGNLSYLKDNSLEVIGRLVLYGIIVFTHIALGQYLEELYSSYLRKKLTQEYLRANFSQTQKTKFILSNYESDAVVVGNQAARIFNRCFYAAASIIFLFWKLGKNEKQKGLIPLVFLALLFLAVIATLLYQLTYHYRKRRNRVVYQENKQFEEIKNNLEYIKITGAEAIEIRKNKKSMKDTAKNLFPLALSKSLYGTIPNYILLDYMPVVLLLCLGKGIWAALYIPLKELFSQ</sequence>
<feature type="transmembrane region" description="Helical" evidence="4">
    <location>
        <begin position="215"/>
        <end position="233"/>
    </location>
</feature>
<dbReference type="AlphaFoldDB" id="A0A9N9GC72"/>
<comment type="caution">
    <text evidence="5">The sequence shown here is derived from an EMBL/GenBank/DDBJ whole genome shotgun (WGS) entry which is preliminary data.</text>
</comment>
<dbReference type="Gene3D" id="1.20.1560.10">
    <property type="entry name" value="ABC transporter type 1, transmembrane domain"/>
    <property type="match status" value="1"/>
</dbReference>
<dbReference type="GO" id="GO:0016020">
    <property type="term" value="C:membrane"/>
    <property type="evidence" value="ECO:0007669"/>
    <property type="project" value="InterPro"/>
</dbReference>
<keyword evidence="1 4" id="KW-0812">Transmembrane</keyword>
<feature type="transmembrane region" description="Helical" evidence="4">
    <location>
        <begin position="21"/>
        <end position="42"/>
    </location>
</feature>
<proteinExistence type="predicted"/>